<dbReference type="Gene3D" id="1.20.58.340">
    <property type="entry name" value="Magnesium transport protein CorA, transmembrane region"/>
    <property type="match status" value="1"/>
</dbReference>
<evidence type="ECO:0000256" key="9">
    <source>
        <dbReference type="SAM" id="Phobius"/>
    </source>
</evidence>
<dbReference type="PROSITE" id="PS50297">
    <property type="entry name" value="ANK_REP_REGION"/>
    <property type="match status" value="6"/>
</dbReference>
<keyword evidence="3" id="KW-0677">Repeat</keyword>
<protein>
    <submittedName>
        <fullName evidence="11">Ankyrin repeat-containing domain protein</fullName>
    </submittedName>
</protein>
<evidence type="ECO:0000256" key="4">
    <source>
        <dbReference type="ARBA" id="ARBA00022989"/>
    </source>
</evidence>
<feature type="repeat" description="ANK" evidence="7">
    <location>
        <begin position="940"/>
        <end position="972"/>
    </location>
</feature>
<keyword evidence="12" id="KW-1185">Reference proteome</keyword>
<dbReference type="Pfam" id="PF01544">
    <property type="entry name" value="CorA"/>
    <property type="match status" value="1"/>
</dbReference>
<evidence type="ECO:0000256" key="8">
    <source>
        <dbReference type="SAM" id="MobiDB-lite"/>
    </source>
</evidence>
<feature type="repeat" description="ANK" evidence="7">
    <location>
        <begin position="1041"/>
        <end position="1065"/>
    </location>
</feature>
<dbReference type="InterPro" id="IPR056884">
    <property type="entry name" value="NPHP3-like_N"/>
</dbReference>
<sequence>MACEPETSSSAVRGGGDTLPRPTNDDDQRAFTALLGTLNARIRGVAETLSTPAFESDPHAQHALKRVQALQARYGRTLSLPFYPTGQIKQLLQQQIDNLVVLQADIKTPFRAADIKLGPISKRFAGRLTAPLSKVWALADEFDAAVRKPSNSRPHTREDMASSDQLKKLRTQYTLDNVISYYENQQKASPGSGDRFLASAEYGGWSSSPGATLFVPGIPRSGKSVMTSLVVNDLRKSLGPDARVAWFHFSSSWRQPDNPKCVETAGAVIATLAFLLHHEDTASPPDEVARHLEEKLESWPLATTVVDLSETLWSLGAPTRRIFLIFDAVDTSSEDVRTTLLPQLRCLQATLGLNILATGLLGAGTDQLFPRAVSLEMRASPDDIAKHLNHRIGLNQRLRRVLFDPKHDDFPQGIIKKMVEMCDGLFHFADLTLQSVTKLGSRRAIIAALEDGRVFDPFYQDLVFRLNADPESSKWQALLPWVTVSKRPLSVPELQHALSVAEGRFDLGDDASEVVEHIISRSKGLFILQNINDVPVLQFCHGTAAAFFKRTKPDAAREWRLSLARTCLQYISPLGSIQARPHPDYPFYNYASTYWDPHLDDVNYLGSLSVLQHEVLTASVAPSTSGITNASQDAALILIAPVHVVPYLGLAALIPSVLADNEEDPIPKVHALDERGRTPLLWAACGGSLSVVRLLLDRGADPNHVDEAGDNAVIIAFSRGYAEVALELLERGASIEPSVAESALIQAAGRGHCGVVQLLLDRGVNPGGVLENGDTATHRSAANGHLEVLELLIRTASSRGLGLDQLNHGCKTPLFAAACNGHPQAVRMLIVAGAEAKIADVGGQTALQGALLNEHWSVAQVLLASEVDLGGYDVEELLAEALKTHQWESIDLLLHRSDTGLSTGTLGRLLWQAARDGEESVVIGLLRSHPDAVDTSDEEFRITPLGWAAQGGHMGVIRALLRCGADVEWEDGEGKRPVRRAIDARQDEAAAYLVGVTGVEAGYTDSHSTTLLGLASQQGMTLTVRQLLGRSDLDHEAADSSGYNALSLAAKHGHVDTVRELLDSGRVSLKPPWRDRIRNIYPLFAAIEARQDAVVELLAQRGDVTRSNRHMHGQTALSFACKHRNLHAVNALLGAKHANPNAFDATSAKTPICWAVEMGHIPIIRLLLNANADVNLRTLEGWTPLHYAAKSGSEAIINLLLRENANANATAVDGTTPLVLALSFATDSQSVVQLLLRYDHISLHEQVQRSNVDLVRRLLDAGYNINKRGMWGRTALHSAVACAPDGIVAMTKALLEADPEPDLGIEDTDGLTPLRLALREDRFDFVKALLESAVCPTRNVTAEDWIRTYSSSHGPPPPIIKIQHSVDKGTKVWGLYVADFLSELVKGRVSPTLTSSLAQRQLFVFAKPLSELPGVSAHFFPSPRDLNLPPITFSKLPSGGVKCTVLLLVAAVAPLLTDPASRSAMLEHEVMMIEWIVMKQPDMSSRTGESWKSVSHFSTLPNGWIPDDGVDFFKQLLGELQAMWLRTCGQGEKVLTESRKAVLSKGGTDQYMIRRLLADASQWLELQTNLQAHVEAAHEFKSKYKGLDADEQALNELPAMIRDFADLIGRRLEGLNAKSQELIQIEFNLTSIAEAKNSTSTNNSMKRLTWITFIFLPLTFISTLFGMNVNVLDPPPPWWWYLPLALGTMLLCVGIWIIFKRNETLEDDLEHKFAWLIKPRKKVW</sequence>
<evidence type="ECO:0000259" key="10">
    <source>
        <dbReference type="Pfam" id="PF24883"/>
    </source>
</evidence>
<dbReference type="InterPro" id="IPR045863">
    <property type="entry name" value="CorA_TM1_TM2"/>
</dbReference>
<dbReference type="InterPro" id="IPR002523">
    <property type="entry name" value="MgTranspt_CorA/ZnTranspt_ZntB"/>
</dbReference>
<keyword evidence="4 9" id="KW-1133">Transmembrane helix</keyword>
<dbReference type="Pfam" id="PF24883">
    <property type="entry name" value="NPHP3_N"/>
    <property type="match status" value="1"/>
</dbReference>
<comment type="caution">
    <text evidence="11">The sequence shown here is derived from an EMBL/GenBank/DDBJ whole genome shotgun (WGS) entry which is preliminary data.</text>
</comment>
<evidence type="ECO:0000313" key="11">
    <source>
        <dbReference type="EMBL" id="KAK3295306.1"/>
    </source>
</evidence>
<dbReference type="Pfam" id="PF13637">
    <property type="entry name" value="Ank_4"/>
    <property type="match status" value="1"/>
</dbReference>
<evidence type="ECO:0000256" key="2">
    <source>
        <dbReference type="ARBA" id="ARBA00022692"/>
    </source>
</evidence>
<dbReference type="PANTHER" id="PTHR24198">
    <property type="entry name" value="ANKYRIN REPEAT AND PROTEIN KINASE DOMAIN-CONTAINING PROTEIN"/>
    <property type="match status" value="1"/>
</dbReference>
<evidence type="ECO:0000256" key="3">
    <source>
        <dbReference type="ARBA" id="ARBA00022737"/>
    </source>
</evidence>
<name>A0AAE0LRM8_9PEZI</name>
<dbReference type="InterPro" id="IPR002110">
    <property type="entry name" value="Ankyrin_rpt"/>
</dbReference>
<evidence type="ECO:0000256" key="1">
    <source>
        <dbReference type="ARBA" id="ARBA00004141"/>
    </source>
</evidence>
<keyword evidence="5 7" id="KW-0040">ANK repeat</keyword>
<feature type="repeat" description="ANK" evidence="7">
    <location>
        <begin position="1147"/>
        <end position="1179"/>
    </location>
</feature>
<dbReference type="InterPro" id="IPR027417">
    <property type="entry name" value="P-loop_NTPase"/>
</dbReference>
<feature type="region of interest" description="Disordered" evidence="8">
    <location>
        <begin position="1"/>
        <end position="27"/>
    </location>
</feature>
<dbReference type="EMBL" id="JAUEPN010000004">
    <property type="protein sequence ID" value="KAK3295306.1"/>
    <property type="molecule type" value="Genomic_DNA"/>
</dbReference>
<dbReference type="Pfam" id="PF00023">
    <property type="entry name" value="Ank"/>
    <property type="match status" value="1"/>
</dbReference>
<feature type="repeat" description="ANK" evidence="7">
    <location>
        <begin position="1180"/>
        <end position="1212"/>
    </location>
</feature>
<dbReference type="RefSeq" id="XP_062658820.1">
    <property type="nucleotide sequence ID" value="XM_062802288.1"/>
</dbReference>
<dbReference type="SUPFAM" id="SSF48403">
    <property type="entry name" value="Ankyrin repeat"/>
    <property type="match status" value="3"/>
</dbReference>
<evidence type="ECO:0000256" key="6">
    <source>
        <dbReference type="ARBA" id="ARBA00023136"/>
    </source>
</evidence>
<keyword evidence="2 9" id="KW-0812">Transmembrane</keyword>
<feature type="transmembrane region" description="Helical" evidence="9">
    <location>
        <begin position="1678"/>
        <end position="1699"/>
    </location>
</feature>
<dbReference type="SUPFAM" id="SSF144083">
    <property type="entry name" value="Magnesium transport protein CorA, transmembrane region"/>
    <property type="match status" value="1"/>
</dbReference>
<dbReference type="GO" id="GO:0046873">
    <property type="term" value="F:metal ion transmembrane transporter activity"/>
    <property type="evidence" value="ECO:0007669"/>
    <property type="project" value="InterPro"/>
</dbReference>
<feature type="compositionally biased region" description="Polar residues" evidence="8">
    <location>
        <begin position="1"/>
        <end position="11"/>
    </location>
</feature>
<dbReference type="InterPro" id="IPR036770">
    <property type="entry name" value="Ankyrin_rpt-contain_sf"/>
</dbReference>
<dbReference type="SMART" id="SM00248">
    <property type="entry name" value="ANK"/>
    <property type="match status" value="15"/>
</dbReference>
<feature type="repeat" description="ANK" evidence="7">
    <location>
        <begin position="772"/>
        <end position="798"/>
    </location>
</feature>
<feature type="transmembrane region" description="Helical" evidence="9">
    <location>
        <begin position="1648"/>
        <end position="1666"/>
    </location>
</feature>
<organism evidence="11 12">
    <name type="scientific">Chaetomium fimeti</name>
    <dbReference type="NCBI Taxonomy" id="1854472"/>
    <lineage>
        <taxon>Eukaryota</taxon>
        <taxon>Fungi</taxon>
        <taxon>Dikarya</taxon>
        <taxon>Ascomycota</taxon>
        <taxon>Pezizomycotina</taxon>
        <taxon>Sordariomycetes</taxon>
        <taxon>Sordariomycetidae</taxon>
        <taxon>Sordariales</taxon>
        <taxon>Chaetomiaceae</taxon>
        <taxon>Chaetomium</taxon>
    </lineage>
</organism>
<accession>A0AAE0LRM8</accession>
<feature type="repeat" description="ANK" evidence="7">
    <location>
        <begin position="675"/>
        <end position="707"/>
    </location>
</feature>
<comment type="subcellular location">
    <subcellularLocation>
        <location evidence="1">Membrane</location>
        <topology evidence="1">Multi-pass membrane protein</topology>
    </subcellularLocation>
</comment>
<reference evidence="11" key="2">
    <citation type="submission" date="2023-06" db="EMBL/GenBank/DDBJ databases">
        <authorList>
            <consortium name="Lawrence Berkeley National Laboratory"/>
            <person name="Haridas S."/>
            <person name="Hensen N."/>
            <person name="Bonometti L."/>
            <person name="Westerberg I."/>
            <person name="Brannstrom I.O."/>
            <person name="Guillou S."/>
            <person name="Cros-Aarteil S."/>
            <person name="Calhoun S."/>
            <person name="Kuo A."/>
            <person name="Mondo S."/>
            <person name="Pangilinan J."/>
            <person name="Riley R."/>
            <person name="Labutti K."/>
            <person name="Andreopoulos B."/>
            <person name="Lipzen A."/>
            <person name="Chen C."/>
            <person name="Yanf M."/>
            <person name="Daum C."/>
            <person name="Ng V."/>
            <person name="Clum A."/>
            <person name="Steindorff A."/>
            <person name="Ohm R."/>
            <person name="Martin F."/>
            <person name="Silar P."/>
            <person name="Natvig D."/>
            <person name="Lalanne C."/>
            <person name="Gautier V."/>
            <person name="Ament-Velasquez S.L."/>
            <person name="Kruys A."/>
            <person name="Hutchinson M.I."/>
            <person name="Powell A.J."/>
            <person name="Barry K."/>
            <person name="Miller A.N."/>
            <person name="Grigoriev I.V."/>
            <person name="Debuchy R."/>
            <person name="Gladieux P."/>
            <person name="Thoren M.H."/>
            <person name="Johannesson H."/>
        </authorList>
    </citation>
    <scope>NUCLEOTIDE SEQUENCE</scope>
    <source>
        <strain evidence="11">CBS 168.71</strain>
    </source>
</reference>
<dbReference type="PROSITE" id="PS50088">
    <property type="entry name" value="ANK_REPEAT"/>
    <property type="match status" value="7"/>
</dbReference>
<evidence type="ECO:0000313" key="12">
    <source>
        <dbReference type="Proteomes" id="UP001278766"/>
    </source>
</evidence>
<gene>
    <name evidence="11" type="ORF">B0H64DRAFT_373555</name>
</gene>
<proteinExistence type="predicted"/>
<feature type="domain" description="Nephrocystin 3-like N-terminal" evidence="10">
    <location>
        <begin position="191"/>
        <end position="357"/>
    </location>
</feature>
<reference evidence="11" key="1">
    <citation type="journal article" date="2023" name="Mol. Phylogenet. Evol.">
        <title>Genome-scale phylogeny and comparative genomics of the fungal order Sordariales.</title>
        <authorList>
            <person name="Hensen N."/>
            <person name="Bonometti L."/>
            <person name="Westerberg I."/>
            <person name="Brannstrom I.O."/>
            <person name="Guillou S."/>
            <person name="Cros-Aarteil S."/>
            <person name="Calhoun S."/>
            <person name="Haridas S."/>
            <person name="Kuo A."/>
            <person name="Mondo S."/>
            <person name="Pangilinan J."/>
            <person name="Riley R."/>
            <person name="LaButti K."/>
            <person name="Andreopoulos B."/>
            <person name="Lipzen A."/>
            <person name="Chen C."/>
            <person name="Yan M."/>
            <person name="Daum C."/>
            <person name="Ng V."/>
            <person name="Clum A."/>
            <person name="Steindorff A."/>
            <person name="Ohm R.A."/>
            <person name="Martin F."/>
            <person name="Silar P."/>
            <person name="Natvig D.O."/>
            <person name="Lalanne C."/>
            <person name="Gautier V."/>
            <person name="Ament-Velasquez S.L."/>
            <person name="Kruys A."/>
            <person name="Hutchinson M.I."/>
            <person name="Powell A.J."/>
            <person name="Barry K."/>
            <person name="Miller A.N."/>
            <person name="Grigoriev I.V."/>
            <person name="Debuchy R."/>
            <person name="Gladieux P."/>
            <person name="Hiltunen Thoren M."/>
            <person name="Johannesson H."/>
        </authorList>
    </citation>
    <scope>NUCLEOTIDE SEQUENCE</scope>
    <source>
        <strain evidence="11">CBS 168.71</strain>
    </source>
</reference>
<dbReference type="Gene3D" id="1.25.40.20">
    <property type="entry name" value="Ankyrin repeat-containing domain"/>
    <property type="match status" value="4"/>
</dbReference>
<dbReference type="Proteomes" id="UP001278766">
    <property type="component" value="Unassembled WGS sequence"/>
</dbReference>
<dbReference type="Gene3D" id="3.40.50.300">
    <property type="entry name" value="P-loop containing nucleotide triphosphate hydrolases"/>
    <property type="match status" value="1"/>
</dbReference>
<dbReference type="GeneID" id="87839236"/>
<evidence type="ECO:0000256" key="5">
    <source>
        <dbReference type="ARBA" id="ARBA00023043"/>
    </source>
</evidence>
<feature type="repeat" description="ANK" evidence="7">
    <location>
        <begin position="809"/>
        <end position="841"/>
    </location>
</feature>
<dbReference type="PANTHER" id="PTHR24198:SF165">
    <property type="entry name" value="ANKYRIN REPEAT-CONTAINING PROTEIN-RELATED"/>
    <property type="match status" value="1"/>
</dbReference>
<keyword evidence="6 9" id="KW-0472">Membrane</keyword>
<dbReference type="GO" id="GO:0016020">
    <property type="term" value="C:membrane"/>
    <property type="evidence" value="ECO:0007669"/>
    <property type="project" value="UniProtKB-SubCell"/>
</dbReference>
<dbReference type="Pfam" id="PF12796">
    <property type="entry name" value="Ank_2"/>
    <property type="match status" value="6"/>
</dbReference>
<evidence type="ECO:0000256" key="7">
    <source>
        <dbReference type="PROSITE-ProRule" id="PRU00023"/>
    </source>
</evidence>